<dbReference type="PANTHER" id="PTHR43418">
    <property type="entry name" value="MULTIFUNCTIONAL TRYPTOPHAN BIOSYNTHESIS PROTEIN-RELATED"/>
    <property type="match status" value="1"/>
</dbReference>
<protein>
    <recommendedName>
        <fullName evidence="1">anthranilate synthase</fullName>
        <ecNumber evidence="1">4.1.3.27</ecNumber>
    </recommendedName>
</protein>
<gene>
    <name evidence="6" type="primary">trpG</name>
    <name evidence="6" type="ORF">TUM4630_04910</name>
</gene>
<dbReference type="InterPro" id="IPR050472">
    <property type="entry name" value="Anth_synth/Amidotransfase"/>
</dbReference>
<dbReference type="CDD" id="cd01743">
    <property type="entry name" value="GATase1_Anthranilate_Synthase"/>
    <property type="match status" value="1"/>
</dbReference>
<organism evidence="6 7">
    <name type="scientific">Shewanella algidipiscicola</name>
    <dbReference type="NCBI Taxonomy" id="614070"/>
    <lineage>
        <taxon>Bacteria</taxon>
        <taxon>Pseudomonadati</taxon>
        <taxon>Pseudomonadota</taxon>
        <taxon>Gammaproteobacteria</taxon>
        <taxon>Alteromonadales</taxon>
        <taxon>Shewanellaceae</taxon>
        <taxon>Shewanella</taxon>
    </lineage>
</organism>
<sequence length="204" mass="21813">MKLYLLDNFDSFTYNLVDQFRSLGCEVIIYRNDVAASFIADKLLSETEPVALILSPGPGAPHEAGCLMALIGLLAGKVPMLGICLGHQAMVEHFGGKVERATQVVHGKASPTLHSGQGIFHGLPSPLPVARYHSLVATQVPDCLAVIATTDTMPMAISHKEFKAIGFQFHPESILTTLGSQLLTQTLDYLTGDKLGLSTDKGAL</sequence>
<dbReference type="PRINTS" id="PR00097">
    <property type="entry name" value="ANTSNTHASEII"/>
</dbReference>
<dbReference type="RefSeq" id="WP_119976937.1">
    <property type="nucleotide sequence ID" value="NZ_BPFB01000004.1"/>
</dbReference>
<dbReference type="InterPro" id="IPR017926">
    <property type="entry name" value="GATASE"/>
</dbReference>
<evidence type="ECO:0000256" key="2">
    <source>
        <dbReference type="ARBA" id="ARBA00022962"/>
    </source>
</evidence>
<dbReference type="PANTHER" id="PTHR43418:SF2">
    <property type="entry name" value="BIFUNCTIONAL PROTEIN TRPGD"/>
    <property type="match status" value="1"/>
</dbReference>
<dbReference type="EC" id="4.1.3.27" evidence="1"/>
<dbReference type="InterPro" id="IPR006221">
    <property type="entry name" value="TrpG/PapA_dom"/>
</dbReference>
<dbReference type="PROSITE" id="PS51273">
    <property type="entry name" value="GATASE_TYPE_1"/>
    <property type="match status" value="1"/>
</dbReference>
<keyword evidence="2 6" id="KW-0315">Glutamine amidotransferase</keyword>
<dbReference type="InterPro" id="IPR029062">
    <property type="entry name" value="Class_I_gatase-like"/>
</dbReference>
<evidence type="ECO:0000256" key="3">
    <source>
        <dbReference type="ARBA" id="ARBA00023239"/>
    </source>
</evidence>
<dbReference type="Pfam" id="PF00117">
    <property type="entry name" value="GATase"/>
    <property type="match status" value="1"/>
</dbReference>
<evidence type="ECO:0000313" key="7">
    <source>
        <dbReference type="Proteomes" id="UP000761574"/>
    </source>
</evidence>
<name>A0ABQ4P5S4_9GAMM</name>
<evidence type="ECO:0000259" key="5">
    <source>
        <dbReference type="Pfam" id="PF00117"/>
    </source>
</evidence>
<keyword evidence="7" id="KW-1185">Reference proteome</keyword>
<keyword evidence="3" id="KW-0456">Lyase</keyword>
<evidence type="ECO:0000256" key="4">
    <source>
        <dbReference type="ARBA" id="ARBA00047683"/>
    </source>
</evidence>
<dbReference type="SUPFAM" id="SSF52317">
    <property type="entry name" value="Class I glutamine amidotransferase-like"/>
    <property type="match status" value="1"/>
</dbReference>
<evidence type="ECO:0000313" key="6">
    <source>
        <dbReference type="EMBL" id="GIU42889.1"/>
    </source>
</evidence>
<reference evidence="6 7" key="1">
    <citation type="submission" date="2021-05" db="EMBL/GenBank/DDBJ databases">
        <title>Molecular characterization for Shewanella algae harboring chromosomal blaOXA-55-like strains isolated from clinical and environment sample.</title>
        <authorList>
            <person name="Ohama Y."/>
            <person name="Aoki K."/>
            <person name="Harada S."/>
            <person name="Moriya K."/>
            <person name="Ishii Y."/>
            <person name="Tateda K."/>
        </authorList>
    </citation>
    <scope>NUCLEOTIDE SEQUENCE [LARGE SCALE GENOMIC DNA]</scope>
    <source>
        <strain evidence="6 7">LMG 23746</strain>
    </source>
</reference>
<proteinExistence type="predicted"/>
<comment type="catalytic activity">
    <reaction evidence="4">
        <text>chorismate + L-glutamine = anthranilate + pyruvate + L-glutamate + H(+)</text>
        <dbReference type="Rhea" id="RHEA:21732"/>
        <dbReference type="ChEBI" id="CHEBI:15361"/>
        <dbReference type="ChEBI" id="CHEBI:15378"/>
        <dbReference type="ChEBI" id="CHEBI:16567"/>
        <dbReference type="ChEBI" id="CHEBI:29748"/>
        <dbReference type="ChEBI" id="CHEBI:29985"/>
        <dbReference type="ChEBI" id="CHEBI:58359"/>
        <dbReference type="EC" id="4.1.3.27"/>
    </reaction>
</comment>
<dbReference type="Proteomes" id="UP000761574">
    <property type="component" value="Unassembled WGS sequence"/>
</dbReference>
<evidence type="ECO:0000256" key="1">
    <source>
        <dbReference type="ARBA" id="ARBA00012266"/>
    </source>
</evidence>
<dbReference type="PRINTS" id="PR00096">
    <property type="entry name" value="GATASE"/>
</dbReference>
<feature type="domain" description="Glutamine amidotransferase" evidence="5">
    <location>
        <begin position="5"/>
        <end position="186"/>
    </location>
</feature>
<dbReference type="NCBIfam" id="TIGR00566">
    <property type="entry name" value="trpG_papA"/>
    <property type="match status" value="1"/>
</dbReference>
<dbReference type="PRINTS" id="PR00099">
    <property type="entry name" value="CPSGATASE"/>
</dbReference>
<dbReference type="EMBL" id="BPFB01000004">
    <property type="protein sequence ID" value="GIU42889.1"/>
    <property type="molecule type" value="Genomic_DNA"/>
</dbReference>
<comment type="caution">
    <text evidence="6">The sequence shown here is derived from an EMBL/GenBank/DDBJ whole genome shotgun (WGS) entry which is preliminary data.</text>
</comment>
<accession>A0ABQ4P5S4</accession>
<dbReference type="Gene3D" id="3.40.50.880">
    <property type="match status" value="1"/>
</dbReference>